<dbReference type="AlphaFoldDB" id="A0A1I0GQ75"/>
<gene>
    <name evidence="1" type="ORF">SAMN05216412_11510</name>
</gene>
<organism evidence="1 2">
    <name type="scientific">Nitrosospira multiformis</name>
    <dbReference type="NCBI Taxonomy" id="1231"/>
    <lineage>
        <taxon>Bacteria</taxon>
        <taxon>Pseudomonadati</taxon>
        <taxon>Pseudomonadota</taxon>
        <taxon>Betaproteobacteria</taxon>
        <taxon>Nitrosomonadales</taxon>
        <taxon>Nitrosomonadaceae</taxon>
        <taxon>Nitrosospira</taxon>
    </lineage>
</organism>
<dbReference type="RefSeq" id="WP_074709410.1">
    <property type="nucleotide sequence ID" value="NZ_FOHI01000015.1"/>
</dbReference>
<evidence type="ECO:0000313" key="1">
    <source>
        <dbReference type="EMBL" id="SET72542.1"/>
    </source>
</evidence>
<protein>
    <submittedName>
        <fullName evidence="1">Uncharacterized protein</fullName>
    </submittedName>
</protein>
<dbReference type="EMBL" id="FOHI01000015">
    <property type="protein sequence ID" value="SET72542.1"/>
    <property type="molecule type" value="Genomic_DNA"/>
</dbReference>
<name>A0A1I0GQ75_9PROT</name>
<evidence type="ECO:0000313" key="2">
    <source>
        <dbReference type="Proteomes" id="UP000183339"/>
    </source>
</evidence>
<proteinExistence type="predicted"/>
<accession>A0A1I0GQ75</accession>
<sequence>MALAVAGTGAAGYSLEGKLIGPPIDLTVPHPECDAYLPWIDTIGEISIGIQAVRAPMDSCH</sequence>
<dbReference type="Proteomes" id="UP000183339">
    <property type="component" value="Unassembled WGS sequence"/>
</dbReference>
<reference evidence="1 2" key="1">
    <citation type="submission" date="2016-10" db="EMBL/GenBank/DDBJ databases">
        <authorList>
            <person name="de Groot N.N."/>
        </authorList>
    </citation>
    <scope>NUCLEOTIDE SEQUENCE [LARGE SCALE GENOMIC DNA]</scope>
    <source>
        <strain evidence="1 2">Nl7</strain>
    </source>
</reference>